<dbReference type="AlphaFoldDB" id="A0A1X7TU00"/>
<dbReference type="InParanoid" id="A0A1X7TU00"/>
<proteinExistence type="predicted"/>
<sequence length="55" mass="6776">MEYIQKAMWHSSRMCVLLMRFFHIYWKLVLVIPVWLLSFDSLSRYSASFYIQNLL</sequence>
<organism evidence="2">
    <name type="scientific">Amphimedon queenslandica</name>
    <name type="common">Sponge</name>
    <dbReference type="NCBI Taxonomy" id="400682"/>
    <lineage>
        <taxon>Eukaryota</taxon>
        <taxon>Metazoa</taxon>
        <taxon>Porifera</taxon>
        <taxon>Demospongiae</taxon>
        <taxon>Heteroscleromorpha</taxon>
        <taxon>Haplosclerida</taxon>
        <taxon>Niphatidae</taxon>
        <taxon>Amphimedon</taxon>
    </lineage>
</organism>
<reference evidence="2" key="1">
    <citation type="submission" date="2017-05" db="UniProtKB">
        <authorList>
            <consortium name="EnsemblMetazoa"/>
        </authorList>
    </citation>
    <scope>IDENTIFICATION</scope>
</reference>
<dbReference type="EnsemblMetazoa" id="Aqu2.1.18716_001">
    <property type="protein sequence ID" value="Aqu2.1.18716_001"/>
    <property type="gene ID" value="Aqu2.1.18716"/>
</dbReference>
<keyword evidence="1" id="KW-1133">Transmembrane helix</keyword>
<keyword evidence="1" id="KW-0472">Membrane</keyword>
<evidence type="ECO:0000256" key="1">
    <source>
        <dbReference type="SAM" id="Phobius"/>
    </source>
</evidence>
<evidence type="ECO:0000313" key="2">
    <source>
        <dbReference type="EnsemblMetazoa" id="Aqu2.1.18716_001"/>
    </source>
</evidence>
<name>A0A1X7TU00_AMPQE</name>
<feature type="transmembrane region" description="Helical" evidence="1">
    <location>
        <begin position="21"/>
        <end position="39"/>
    </location>
</feature>
<protein>
    <submittedName>
        <fullName evidence="2">Uncharacterized protein</fullName>
    </submittedName>
</protein>
<accession>A0A1X7TU00</accession>
<keyword evidence="1" id="KW-0812">Transmembrane</keyword>